<dbReference type="InterPro" id="IPR058626">
    <property type="entry name" value="MdtA-like_b-barrel"/>
</dbReference>
<dbReference type="GO" id="GO:1990281">
    <property type="term" value="C:efflux pump complex"/>
    <property type="evidence" value="ECO:0007669"/>
    <property type="project" value="TreeGrafter"/>
</dbReference>
<dbReference type="FunFam" id="2.40.420.20:FF:000001">
    <property type="entry name" value="Efflux RND transporter periplasmic adaptor subunit"/>
    <property type="match status" value="1"/>
</dbReference>
<dbReference type="InterPro" id="IPR058624">
    <property type="entry name" value="MdtA-like_HH"/>
</dbReference>
<dbReference type="InterPro" id="IPR006143">
    <property type="entry name" value="RND_pump_MFP"/>
</dbReference>
<evidence type="ECO:0000256" key="3">
    <source>
        <dbReference type="ARBA" id="ARBA00022448"/>
    </source>
</evidence>
<dbReference type="Proteomes" id="UP000515472">
    <property type="component" value="Chromosome"/>
</dbReference>
<name>A0A6S6LTR2_9BACT</name>
<evidence type="ECO:0000259" key="10">
    <source>
        <dbReference type="Pfam" id="PF25967"/>
    </source>
</evidence>
<dbReference type="Pfam" id="PF25944">
    <property type="entry name" value="Beta-barrel_RND"/>
    <property type="match status" value="1"/>
</dbReference>
<dbReference type="InterPro" id="IPR058627">
    <property type="entry name" value="MdtA-like_C"/>
</dbReference>
<evidence type="ECO:0000256" key="6">
    <source>
        <dbReference type="ARBA" id="ARBA00023136"/>
    </source>
</evidence>
<keyword evidence="4" id="KW-1003">Cell membrane</keyword>
<dbReference type="Pfam" id="PF25967">
    <property type="entry name" value="RND-MFP_C"/>
    <property type="match status" value="1"/>
</dbReference>
<dbReference type="Pfam" id="PF25917">
    <property type="entry name" value="BSH_RND"/>
    <property type="match status" value="1"/>
</dbReference>
<evidence type="ECO:0000313" key="11">
    <source>
        <dbReference type="EMBL" id="BCG45327.1"/>
    </source>
</evidence>
<keyword evidence="5" id="KW-0997">Cell inner membrane</keyword>
<dbReference type="EMBL" id="AP023213">
    <property type="protein sequence ID" value="BCG45327.1"/>
    <property type="molecule type" value="Genomic_DNA"/>
</dbReference>
<dbReference type="InterPro" id="IPR058625">
    <property type="entry name" value="MdtA-like_BSH"/>
</dbReference>
<dbReference type="Pfam" id="PF25876">
    <property type="entry name" value="HH_MFP_RND"/>
    <property type="match status" value="1"/>
</dbReference>
<feature type="domain" description="Multidrug resistance protein MdtA-like C-terminal permuted SH3" evidence="10">
    <location>
        <begin position="296"/>
        <end position="354"/>
    </location>
</feature>
<evidence type="ECO:0000259" key="8">
    <source>
        <dbReference type="Pfam" id="PF25917"/>
    </source>
</evidence>
<feature type="domain" description="Multidrug resistance protein MdtA-like beta-barrel" evidence="9">
    <location>
        <begin position="210"/>
        <end position="292"/>
    </location>
</feature>
<organism evidence="11 12">
    <name type="scientific">Citrifermentans bremense</name>
    <dbReference type="NCBI Taxonomy" id="60035"/>
    <lineage>
        <taxon>Bacteria</taxon>
        <taxon>Pseudomonadati</taxon>
        <taxon>Thermodesulfobacteriota</taxon>
        <taxon>Desulfuromonadia</taxon>
        <taxon>Geobacterales</taxon>
        <taxon>Geobacteraceae</taxon>
        <taxon>Citrifermentans</taxon>
    </lineage>
</organism>
<keyword evidence="3" id="KW-0813">Transport</keyword>
<gene>
    <name evidence="11" type="ORF">GEOBRER4_n0080</name>
</gene>
<sequence>MFPATSRRFVQAVGLVTVLLSLSACSTKKEKPKAKPAVPVAVATAARKDVPVQLKAIGNIEPFNSVAIKSQVNGQIAKVHFKDGSDVQQGALLVTLQPESFQAALNQSEAALARDLAQARFAREQAERYRQLVAEGIVTKDQYDQLRTNAESAAAAVAADRAAIANARIQLNYCYIRSPISGRTGNLSLQLGNLVKANDLTLVTVNQISPIYATFSIPERSLPEVKKAMAERALKIEAIVPNDPNGKETGTISFLDNAVNAATGTIRLKGVFANADRKLWPGQFVDVVMTLGLRRDAVVVPTQAVQVGQQGQYVYVVKPDKTAEMRPVTVAAEQGGESIIEKGVAPGETVVVSGQLRLTPGAKVELPSSQKGTEKRP</sequence>
<dbReference type="GO" id="GO:0030313">
    <property type="term" value="C:cell envelope"/>
    <property type="evidence" value="ECO:0007669"/>
    <property type="project" value="UniProtKB-SubCell"/>
</dbReference>
<feature type="domain" description="Multidrug resistance protein MdtA-like barrel-sandwich hybrid" evidence="8">
    <location>
        <begin position="64"/>
        <end position="204"/>
    </location>
</feature>
<reference evidence="11 12" key="1">
    <citation type="submission" date="2020-06" db="EMBL/GenBank/DDBJ databases">
        <title>Interaction of electrochemicaly active bacteria, Geobacter bremensis R4 on different carbon anode.</title>
        <authorList>
            <person name="Meng L."/>
            <person name="Yoshida N."/>
        </authorList>
    </citation>
    <scope>NUCLEOTIDE SEQUENCE [LARGE SCALE GENOMIC DNA]</scope>
    <source>
        <strain evidence="11 12">R4</strain>
    </source>
</reference>
<dbReference type="RefSeq" id="WP_185243763.1">
    <property type="nucleotide sequence ID" value="NZ_AP023213.1"/>
</dbReference>
<feature type="domain" description="Multidrug resistance protein MdtA-like alpha-helical hairpin" evidence="7">
    <location>
        <begin position="105"/>
        <end position="173"/>
    </location>
</feature>
<evidence type="ECO:0000313" key="12">
    <source>
        <dbReference type="Proteomes" id="UP000515472"/>
    </source>
</evidence>
<dbReference type="Gene3D" id="2.40.30.170">
    <property type="match status" value="1"/>
</dbReference>
<evidence type="ECO:0000256" key="2">
    <source>
        <dbReference type="ARBA" id="ARBA00009477"/>
    </source>
</evidence>
<keyword evidence="6" id="KW-0472">Membrane</keyword>
<evidence type="ECO:0000259" key="7">
    <source>
        <dbReference type="Pfam" id="PF25876"/>
    </source>
</evidence>
<evidence type="ECO:0000259" key="9">
    <source>
        <dbReference type="Pfam" id="PF25944"/>
    </source>
</evidence>
<dbReference type="SUPFAM" id="SSF111369">
    <property type="entry name" value="HlyD-like secretion proteins"/>
    <property type="match status" value="1"/>
</dbReference>
<evidence type="ECO:0000256" key="5">
    <source>
        <dbReference type="ARBA" id="ARBA00022519"/>
    </source>
</evidence>
<protein>
    <submittedName>
        <fullName evidence="11">RND efflux system, membrane fusion protein</fullName>
    </submittedName>
</protein>
<accession>A0A6S6LTR2</accession>
<dbReference type="PROSITE" id="PS51257">
    <property type="entry name" value="PROKAR_LIPOPROTEIN"/>
    <property type="match status" value="1"/>
</dbReference>
<dbReference type="NCBIfam" id="TIGR01730">
    <property type="entry name" value="RND_mfp"/>
    <property type="match status" value="1"/>
</dbReference>
<evidence type="ECO:0000256" key="1">
    <source>
        <dbReference type="ARBA" id="ARBA00004236"/>
    </source>
</evidence>
<dbReference type="Gene3D" id="1.10.287.470">
    <property type="entry name" value="Helix hairpin bin"/>
    <property type="match status" value="1"/>
</dbReference>
<dbReference type="GO" id="GO:0015562">
    <property type="term" value="F:efflux transmembrane transporter activity"/>
    <property type="evidence" value="ECO:0007669"/>
    <property type="project" value="TreeGrafter"/>
</dbReference>
<dbReference type="KEGG" id="gbn:GEOBRER4_00770"/>
<evidence type="ECO:0000256" key="4">
    <source>
        <dbReference type="ARBA" id="ARBA00022475"/>
    </source>
</evidence>
<dbReference type="PANTHER" id="PTHR30469:SF36">
    <property type="entry name" value="BLL3903 PROTEIN"/>
    <property type="match status" value="1"/>
</dbReference>
<keyword evidence="12" id="KW-1185">Reference proteome</keyword>
<comment type="subcellular location">
    <subcellularLocation>
        <location evidence="1">Cell membrane</location>
    </subcellularLocation>
</comment>
<dbReference type="AlphaFoldDB" id="A0A6S6LTR2"/>
<comment type="similarity">
    <text evidence="2">Belongs to the membrane fusion protein (MFP) (TC 8.A.1) family.</text>
</comment>
<dbReference type="Gene3D" id="2.40.420.20">
    <property type="match status" value="1"/>
</dbReference>
<proteinExistence type="inferred from homology"/>
<dbReference type="Gene3D" id="2.40.50.100">
    <property type="match status" value="1"/>
</dbReference>
<dbReference type="PANTHER" id="PTHR30469">
    <property type="entry name" value="MULTIDRUG RESISTANCE PROTEIN MDTA"/>
    <property type="match status" value="1"/>
</dbReference>